<evidence type="ECO:0000313" key="3">
    <source>
        <dbReference type="Proteomes" id="UP001054889"/>
    </source>
</evidence>
<proteinExistence type="predicted"/>
<dbReference type="AlphaFoldDB" id="A0AAV5F153"/>
<sequence>MLPKVILADTIDGAVEEVLDELKQDARSSRRHNNVIYFDGWDGLGASAVLRAVGRRLTPKAGSRAPAAAGLEFTHIFHIDCSKWESRRTMQRIIAEQLKLPTSVMEMFDVQDEDDDYRGVGKGSRFEIPRVAEEINQQIQMLNLNGRSLFIFNNGSSNEIDLSGLG</sequence>
<protein>
    <submittedName>
        <fullName evidence="1">Uncharacterized protein</fullName>
    </submittedName>
</protein>
<dbReference type="Proteomes" id="UP001054889">
    <property type="component" value="Unassembled WGS sequence"/>
</dbReference>
<organism evidence="1 3">
    <name type="scientific">Eleusine coracana subsp. coracana</name>
    <dbReference type="NCBI Taxonomy" id="191504"/>
    <lineage>
        <taxon>Eukaryota</taxon>
        <taxon>Viridiplantae</taxon>
        <taxon>Streptophyta</taxon>
        <taxon>Embryophyta</taxon>
        <taxon>Tracheophyta</taxon>
        <taxon>Spermatophyta</taxon>
        <taxon>Magnoliopsida</taxon>
        <taxon>Liliopsida</taxon>
        <taxon>Poales</taxon>
        <taxon>Poaceae</taxon>
        <taxon>PACMAD clade</taxon>
        <taxon>Chloridoideae</taxon>
        <taxon>Cynodonteae</taxon>
        <taxon>Eleusininae</taxon>
        <taxon>Eleusine</taxon>
    </lineage>
</organism>
<dbReference type="EMBL" id="BQKI01000080">
    <property type="protein sequence ID" value="GJN28581.1"/>
    <property type="molecule type" value="Genomic_DNA"/>
</dbReference>
<evidence type="ECO:0000313" key="2">
    <source>
        <dbReference type="EMBL" id="GJN28632.1"/>
    </source>
</evidence>
<evidence type="ECO:0000313" key="1">
    <source>
        <dbReference type="EMBL" id="GJN28581.1"/>
    </source>
</evidence>
<name>A0AAV5F153_ELECO</name>
<accession>A0AAV5F153</accession>
<keyword evidence="3" id="KW-1185">Reference proteome</keyword>
<comment type="caution">
    <text evidence="1">The sequence shown here is derived from an EMBL/GenBank/DDBJ whole genome shotgun (WGS) entry which is preliminary data.</text>
</comment>
<dbReference type="EMBL" id="BQKI01000080">
    <property type="protein sequence ID" value="GJN28632.1"/>
    <property type="molecule type" value="Genomic_DNA"/>
</dbReference>
<reference evidence="1" key="1">
    <citation type="journal article" date="2018" name="DNA Res.">
        <title>Multiple hybrid de novo genome assembly of finger millet, an orphan allotetraploid crop.</title>
        <authorList>
            <person name="Hatakeyama M."/>
            <person name="Aluri S."/>
            <person name="Balachadran M.T."/>
            <person name="Sivarajan S.R."/>
            <person name="Patrignani A."/>
            <person name="Gruter S."/>
            <person name="Poveda L."/>
            <person name="Shimizu-Inatsugi R."/>
            <person name="Baeten J."/>
            <person name="Francoijs K.J."/>
            <person name="Nataraja K.N."/>
            <person name="Reddy Y.A.N."/>
            <person name="Phadnis S."/>
            <person name="Ravikumar R.L."/>
            <person name="Schlapbach R."/>
            <person name="Sreeman S.M."/>
            <person name="Shimizu K.K."/>
        </authorList>
    </citation>
    <scope>NUCLEOTIDE SEQUENCE</scope>
</reference>
<gene>
    <name evidence="1" type="primary">gb16723</name>
    <name evidence="2" type="synonym">gb16780</name>
    <name evidence="1" type="ORF">PR202_gb16723</name>
    <name evidence="2" type="ORF">PR202_gb16780</name>
</gene>
<reference evidence="1" key="2">
    <citation type="submission" date="2021-12" db="EMBL/GenBank/DDBJ databases">
        <title>Resequencing data analysis of finger millet.</title>
        <authorList>
            <person name="Hatakeyama M."/>
            <person name="Aluri S."/>
            <person name="Balachadran M.T."/>
            <person name="Sivarajan S.R."/>
            <person name="Poveda L."/>
            <person name="Shimizu-Inatsugi R."/>
            <person name="Schlapbach R."/>
            <person name="Sreeman S.M."/>
            <person name="Shimizu K.K."/>
        </authorList>
    </citation>
    <scope>NUCLEOTIDE SEQUENCE</scope>
</reference>